<reference evidence="1" key="2">
    <citation type="submission" date="2020-11" db="EMBL/GenBank/DDBJ databases">
        <authorList>
            <person name="McCartney M.A."/>
            <person name="Auch B."/>
            <person name="Kono T."/>
            <person name="Mallez S."/>
            <person name="Becker A."/>
            <person name="Gohl D.M."/>
            <person name="Silverstein K.A.T."/>
            <person name="Koren S."/>
            <person name="Bechman K.B."/>
            <person name="Herman A."/>
            <person name="Abrahante J.E."/>
            <person name="Garbe J."/>
        </authorList>
    </citation>
    <scope>NUCLEOTIDE SEQUENCE</scope>
    <source>
        <strain evidence="1">Duluth1</strain>
        <tissue evidence="1">Whole animal</tissue>
    </source>
</reference>
<dbReference type="Proteomes" id="UP000828390">
    <property type="component" value="Unassembled WGS sequence"/>
</dbReference>
<reference evidence="1" key="1">
    <citation type="journal article" date="2019" name="bioRxiv">
        <title>The Genome of the Zebra Mussel, Dreissena polymorpha: A Resource for Invasive Species Research.</title>
        <authorList>
            <person name="McCartney M.A."/>
            <person name="Auch B."/>
            <person name="Kono T."/>
            <person name="Mallez S."/>
            <person name="Zhang Y."/>
            <person name="Obille A."/>
            <person name="Becker A."/>
            <person name="Abrahante J.E."/>
            <person name="Garbe J."/>
            <person name="Badalamenti J.P."/>
            <person name="Herman A."/>
            <person name="Mangelson H."/>
            <person name="Liachko I."/>
            <person name="Sullivan S."/>
            <person name="Sone E.D."/>
            <person name="Koren S."/>
            <person name="Silverstein K.A.T."/>
            <person name="Beckman K.B."/>
            <person name="Gohl D.M."/>
        </authorList>
    </citation>
    <scope>NUCLEOTIDE SEQUENCE</scope>
    <source>
        <strain evidence="1">Duluth1</strain>
        <tissue evidence="1">Whole animal</tissue>
    </source>
</reference>
<organism evidence="1 2">
    <name type="scientific">Dreissena polymorpha</name>
    <name type="common">Zebra mussel</name>
    <name type="synonym">Mytilus polymorpha</name>
    <dbReference type="NCBI Taxonomy" id="45954"/>
    <lineage>
        <taxon>Eukaryota</taxon>
        <taxon>Metazoa</taxon>
        <taxon>Spiralia</taxon>
        <taxon>Lophotrochozoa</taxon>
        <taxon>Mollusca</taxon>
        <taxon>Bivalvia</taxon>
        <taxon>Autobranchia</taxon>
        <taxon>Heteroconchia</taxon>
        <taxon>Euheterodonta</taxon>
        <taxon>Imparidentia</taxon>
        <taxon>Neoheterodontei</taxon>
        <taxon>Myida</taxon>
        <taxon>Dreissenoidea</taxon>
        <taxon>Dreissenidae</taxon>
        <taxon>Dreissena</taxon>
    </lineage>
</organism>
<dbReference type="EMBL" id="JAIWYP010000002">
    <property type="protein sequence ID" value="KAH3870985.1"/>
    <property type="molecule type" value="Genomic_DNA"/>
</dbReference>
<accession>A0A9D4M750</accession>
<evidence type="ECO:0000313" key="1">
    <source>
        <dbReference type="EMBL" id="KAH3870985.1"/>
    </source>
</evidence>
<protein>
    <submittedName>
        <fullName evidence="1">Uncharacterized protein</fullName>
    </submittedName>
</protein>
<comment type="caution">
    <text evidence="1">The sequence shown here is derived from an EMBL/GenBank/DDBJ whole genome shotgun (WGS) entry which is preliminary data.</text>
</comment>
<gene>
    <name evidence="1" type="ORF">DPMN_034179</name>
</gene>
<evidence type="ECO:0000313" key="2">
    <source>
        <dbReference type="Proteomes" id="UP000828390"/>
    </source>
</evidence>
<sequence>MACVHQKKNSPPHGCHNTCSDQVSYNWKLNVISRVSKRQSCFPTEWIYVLQTTETICKLIQDIVGTHGLAKFNKDWTIKILTRFYYSNISHVLQPPGTIIELVQDIIGTHDLTIVKEVLFMTQKRQKAIAKAHHEHVVLS</sequence>
<proteinExistence type="predicted"/>
<name>A0A9D4M750_DREPO</name>
<dbReference type="AlphaFoldDB" id="A0A9D4M750"/>
<keyword evidence="2" id="KW-1185">Reference proteome</keyword>